<sequence length="45" mass="4995">MGTQYSLKNVFVFVIERFGAKGDRSKSKQSVGFCAAHDIIVCSLR</sequence>
<reference evidence="1 2" key="1">
    <citation type="journal article" date="2010" name="Nature">
        <title>Perigord black truffle genome uncovers evolutionary origins and mechanisms of symbiosis.</title>
        <authorList>
            <person name="Martin F."/>
            <person name="Kohler A."/>
            <person name="Murat C."/>
            <person name="Balestrini R."/>
            <person name="Coutinho P.M."/>
            <person name="Jaillon O."/>
            <person name="Montanini B."/>
            <person name="Morin E."/>
            <person name="Noel B."/>
            <person name="Percudani R."/>
            <person name="Porcel B."/>
            <person name="Rubini A."/>
            <person name="Amicucci A."/>
            <person name="Amselem J."/>
            <person name="Anthouard V."/>
            <person name="Arcioni S."/>
            <person name="Artiguenave F."/>
            <person name="Aury J.M."/>
            <person name="Ballario P."/>
            <person name="Bolchi A."/>
            <person name="Brenna A."/>
            <person name="Brun A."/>
            <person name="Buee M."/>
            <person name="Cantarel B."/>
            <person name="Chevalier G."/>
            <person name="Couloux A."/>
            <person name="Da Silva C."/>
            <person name="Denoeud F."/>
            <person name="Duplessis S."/>
            <person name="Ghignone S."/>
            <person name="Hilselberger B."/>
            <person name="Iotti M."/>
            <person name="Marcais B."/>
            <person name="Mello A."/>
            <person name="Miranda M."/>
            <person name="Pacioni G."/>
            <person name="Quesneville H."/>
            <person name="Riccioni C."/>
            <person name="Ruotolo R."/>
            <person name="Splivallo R."/>
            <person name="Stocchi V."/>
            <person name="Tisserant E."/>
            <person name="Viscomi A.R."/>
            <person name="Zambonelli A."/>
            <person name="Zampieri E."/>
            <person name="Henrissat B."/>
            <person name="Lebrun M.H."/>
            <person name="Paolocci F."/>
            <person name="Bonfante P."/>
            <person name="Ottonello S."/>
            <person name="Wincker P."/>
        </authorList>
    </citation>
    <scope>NUCLEOTIDE SEQUENCE [LARGE SCALE GENOMIC DNA]</scope>
    <source>
        <strain evidence="1 2">Mel28</strain>
    </source>
</reference>
<dbReference type="GeneID" id="9185854"/>
<dbReference type="Proteomes" id="UP000006911">
    <property type="component" value="Unassembled WGS sequence"/>
</dbReference>
<protein>
    <submittedName>
        <fullName evidence="1">(Perigord truffle) hypothetical protein</fullName>
    </submittedName>
</protein>
<dbReference type="HOGENOM" id="CLU_3207939_0_0_1"/>
<dbReference type="AlphaFoldDB" id="D5GN35"/>
<evidence type="ECO:0000313" key="2">
    <source>
        <dbReference type="Proteomes" id="UP000006911"/>
    </source>
</evidence>
<dbReference type="EMBL" id="FN430362">
    <property type="protein sequence ID" value="CAZ85928.1"/>
    <property type="molecule type" value="Genomic_DNA"/>
</dbReference>
<evidence type="ECO:0000313" key="1">
    <source>
        <dbReference type="EMBL" id="CAZ85928.1"/>
    </source>
</evidence>
<organism evidence="1 2">
    <name type="scientific">Tuber melanosporum (strain Mel28)</name>
    <name type="common">Perigord black truffle</name>
    <dbReference type="NCBI Taxonomy" id="656061"/>
    <lineage>
        <taxon>Eukaryota</taxon>
        <taxon>Fungi</taxon>
        <taxon>Dikarya</taxon>
        <taxon>Ascomycota</taxon>
        <taxon>Pezizomycotina</taxon>
        <taxon>Pezizomycetes</taxon>
        <taxon>Pezizales</taxon>
        <taxon>Tuberaceae</taxon>
        <taxon>Tuber</taxon>
    </lineage>
</organism>
<gene>
    <name evidence="1" type="ORF">GSTUM_00011069001</name>
</gene>
<name>D5GN35_TUBMM</name>
<dbReference type="InParanoid" id="D5GN35"/>
<proteinExistence type="predicted"/>
<dbReference type="RefSeq" id="XP_002841737.1">
    <property type="nucleotide sequence ID" value="XM_002841691.1"/>
</dbReference>
<dbReference type="KEGG" id="tml:GSTUM_00011069001"/>
<keyword evidence="2" id="KW-1185">Reference proteome</keyword>
<accession>D5GN35</accession>